<evidence type="ECO:0000256" key="1">
    <source>
        <dbReference type="SAM" id="MobiDB-lite"/>
    </source>
</evidence>
<dbReference type="SUPFAM" id="SSF48403">
    <property type="entry name" value="Ankyrin repeat"/>
    <property type="match status" value="1"/>
</dbReference>
<dbReference type="InterPro" id="IPR036770">
    <property type="entry name" value="Ankyrin_rpt-contain_sf"/>
</dbReference>
<gene>
    <name evidence="2" type="ORF">HO133_005279</name>
</gene>
<organism evidence="2 3">
    <name type="scientific">Letharia lupina</name>
    <dbReference type="NCBI Taxonomy" id="560253"/>
    <lineage>
        <taxon>Eukaryota</taxon>
        <taxon>Fungi</taxon>
        <taxon>Dikarya</taxon>
        <taxon>Ascomycota</taxon>
        <taxon>Pezizomycotina</taxon>
        <taxon>Lecanoromycetes</taxon>
        <taxon>OSLEUM clade</taxon>
        <taxon>Lecanoromycetidae</taxon>
        <taxon>Lecanorales</taxon>
        <taxon>Lecanorineae</taxon>
        <taxon>Parmeliaceae</taxon>
        <taxon>Letharia</taxon>
    </lineage>
</organism>
<dbReference type="Gene3D" id="1.25.40.20">
    <property type="entry name" value="Ankyrin repeat-containing domain"/>
    <property type="match status" value="1"/>
</dbReference>
<dbReference type="GeneID" id="59333685"/>
<evidence type="ECO:0000313" key="3">
    <source>
        <dbReference type="Proteomes" id="UP000593566"/>
    </source>
</evidence>
<sequence length="321" mass="35911">MSRPLGQLFASSDILSGEEAMKMRNYCSTAYMDPDRDLKDSYGILFEDGNLTAFQEHFQSRVQHFEGRQYEAAQELFKVKWGPTRIPVYVVLLAFTSINPGLRYYYIAIAEWLVDTAKVPVDGTDISGTTALMHSISQKPYFDPEFAQLMFDAGADINRRDRFGGIAAHDITTVQLLYDHVAHEKAGRALQWFLEHGGTLDIEDGDGISVRRIIASLEGTDRTLKGVVDRVEQQQSGGSNTGSGVTARPTARNSPCPWQEERALSITKQFPRECHDPDARLTNLMIRKFHSRKRNRPASPGTSALPKGVDLGQMLLGKTRK</sequence>
<evidence type="ECO:0000313" key="2">
    <source>
        <dbReference type="EMBL" id="KAF6218737.1"/>
    </source>
</evidence>
<feature type="compositionally biased region" description="Low complexity" evidence="1">
    <location>
        <begin position="233"/>
        <end position="244"/>
    </location>
</feature>
<proteinExistence type="predicted"/>
<dbReference type="AlphaFoldDB" id="A0A8H6F830"/>
<dbReference type="EMBL" id="JACCJB010000021">
    <property type="protein sequence ID" value="KAF6218737.1"/>
    <property type="molecule type" value="Genomic_DNA"/>
</dbReference>
<evidence type="ECO:0008006" key="4">
    <source>
        <dbReference type="Google" id="ProtNLM"/>
    </source>
</evidence>
<feature type="region of interest" description="Disordered" evidence="1">
    <location>
        <begin position="289"/>
        <end position="321"/>
    </location>
</feature>
<name>A0A8H6F830_9LECA</name>
<dbReference type="RefSeq" id="XP_037148172.1">
    <property type="nucleotide sequence ID" value="XM_037296190.1"/>
</dbReference>
<keyword evidence="3" id="KW-1185">Reference proteome</keyword>
<comment type="caution">
    <text evidence="2">The sequence shown here is derived from an EMBL/GenBank/DDBJ whole genome shotgun (WGS) entry which is preliminary data.</text>
</comment>
<dbReference type="Proteomes" id="UP000593566">
    <property type="component" value="Unassembled WGS sequence"/>
</dbReference>
<accession>A0A8H6F830</accession>
<protein>
    <recommendedName>
        <fullName evidence="4">Ankyrin repeat protein</fullName>
    </recommendedName>
</protein>
<feature type="region of interest" description="Disordered" evidence="1">
    <location>
        <begin position="230"/>
        <end position="258"/>
    </location>
</feature>
<reference evidence="2 3" key="1">
    <citation type="journal article" date="2020" name="Genomics">
        <title>Complete, high-quality genomes from long-read metagenomic sequencing of two wolf lichen thalli reveals enigmatic genome architecture.</title>
        <authorList>
            <person name="McKenzie S.K."/>
            <person name="Walston R.F."/>
            <person name="Allen J.L."/>
        </authorList>
    </citation>
    <scope>NUCLEOTIDE SEQUENCE [LARGE SCALE GENOMIC DNA]</scope>
    <source>
        <strain evidence="2">WasteWater1</strain>
    </source>
</reference>